<keyword evidence="1" id="KW-0472">Membrane</keyword>
<sequence>MSRRRPATERDGEVEPAANALERRIEKALANGAGRSRALAEKVAAANPGASPADVVALLERRYRRRVSVLSAAVGLTAAVPGVGTGVAALLTAANLGSYLRASTTFVGAVAHVHGVEVEDVARRRTLLLAALLGEDGARALHGELGVSSLYWGRGLLTRLPLGTVRAVNKGLSRRLVRVVATKGGALMLGRLAPFGIGAVVGWFLGRRLSGQVVTGARDAFGPVPAVPTSTQVST</sequence>
<dbReference type="RefSeq" id="WP_110852149.1">
    <property type="nucleotide sequence ID" value="NZ_QKLZ01000004.1"/>
</dbReference>
<name>A0A2Y9A911_9MICO</name>
<proteinExistence type="predicted"/>
<evidence type="ECO:0008006" key="4">
    <source>
        <dbReference type="Google" id="ProtNLM"/>
    </source>
</evidence>
<evidence type="ECO:0000256" key="1">
    <source>
        <dbReference type="SAM" id="Phobius"/>
    </source>
</evidence>
<feature type="transmembrane region" description="Helical" evidence="1">
    <location>
        <begin position="185"/>
        <end position="205"/>
    </location>
</feature>
<accession>A0A2Y9A911</accession>
<protein>
    <recommendedName>
        <fullName evidence="4">EcsC protein family protein</fullName>
    </recommendedName>
</protein>
<keyword evidence="1" id="KW-0812">Transmembrane</keyword>
<dbReference type="EMBL" id="UETB01000004">
    <property type="protein sequence ID" value="SSA40695.1"/>
    <property type="molecule type" value="Genomic_DNA"/>
</dbReference>
<reference evidence="2 3" key="1">
    <citation type="submission" date="2016-10" db="EMBL/GenBank/DDBJ databases">
        <authorList>
            <person name="Cai Z."/>
        </authorList>
    </citation>
    <scope>NUCLEOTIDE SEQUENCE [LARGE SCALE GENOMIC DNA]</scope>
    <source>
        <strain evidence="2 3">CGMCC 1.10826</strain>
    </source>
</reference>
<dbReference type="Proteomes" id="UP000250222">
    <property type="component" value="Unassembled WGS sequence"/>
</dbReference>
<organism evidence="2 3">
    <name type="scientific">Georgenia satyanarayanai</name>
    <dbReference type="NCBI Taxonomy" id="860221"/>
    <lineage>
        <taxon>Bacteria</taxon>
        <taxon>Bacillati</taxon>
        <taxon>Actinomycetota</taxon>
        <taxon>Actinomycetes</taxon>
        <taxon>Micrococcales</taxon>
        <taxon>Bogoriellaceae</taxon>
        <taxon>Georgenia</taxon>
    </lineage>
</organism>
<evidence type="ECO:0000313" key="2">
    <source>
        <dbReference type="EMBL" id="SSA40695.1"/>
    </source>
</evidence>
<feature type="transmembrane region" description="Helical" evidence="1">
    <location>
        <begin position="69"/>
        <end position="91"/>
    </location>
</feature>
<dbReference type="AlphaFoldDB" id="A0A2Y9A911"/>
<keyword evidence="3" id="KW-1185">Reference proteome</keyword>
<keyword evidence="1" id="KW-1133">Transmembrane helix</keyword>
<evidence type="ECO:0000313" key="3">
    <source>
        <dbReference type="Proteomes" id="UP000250222"/>
    </source>
</evidence>
<dbReference type="OrthoDB" id="5244605at2"/>
<gene>
    <name evidence="2" type="ORF">SAMN05216184_104251</name>
</gene>